<dbReference type="Gene3D" id="2.120.10.30">
    <property type="entry name" value="TolB, C-terminal domain"/>
    <property type="match status" value="1"/>
</dbReference>
<name>A0A381QKR4_9ZZZZ</name>
<evidence type="ECO:0000256" key="1">
    <source>
        <dbReference type="ARBA" id="ARBA00022729"/>
    </source>
</evidence>
<dbReference type="InterPro" id="IPR001258">
    <property type="entry name" value="NHL_repeat"/>
</dbReference>
<keyword evidence="1" id="KW-0732">Signal</keyword>
<dbReference type="InterPro" id="IPR011042">
    <property type="entry name" value="6-blade_b-propeller_TolB-like"/>
</dbReference>
<dbReference type="AlphaFoldDB" id="A0A381QKR4"/>
<reference evidence="4" key="1">
    <citation type="submission" date="2018-05" db="EMBL/GenBank/DDBJ databases">
        <authorList>
            <person name="Lanie J.A."/>
            <person name="Ng W.-L."/>
            <person name="Kazmierczak K.M."/>
            <person name="Andrzejewski T.M."/>
            <person name="Davidsen T.M."/>
            <person name="Wayne K.J."/>
            <person name="Tettelin H."/>
            <person name="Glass J.I."/>
            <person name="Rusch D."/>
            <person name="Podicherti R."/>
            <person name="Tsui H.-C.T."/>
            <person name="Winkler M.E."/>
        </authorList>
    </citation>
    <scope>NUCLEOTIDE SEQUENCE</scope>
</reference>
<keyword evidence="3" id="KW-0325">Glycoprotein</keyword>
<dbReference type="SUPFAM" id="SSF63829">
    <property type="entry name" value="Calcium-dependent phosphotriesterase"/>
    <property type="match status" value="1"/>
</dbReference>
<dbReference type="CDD" id="cd14958">
    <property type="entry name" value="NHL_PAL_like"/>
    <property type="match status" value="1"/>
</dbReference>
<dbReference type="PANTHER" id="PTHR10680">
    <property type="entry name" value="PEPTIDYL-GLYCINE ALPHA-AMIDATING MONOOXYGENASE"/>
    <property type="match status" value="1"/>
</dbReference>
<protein>
    <recommendedName>
        <fullName evidence="5">Peptidylamidoglycolate lyase</fullName>
    </recommendedName>
</protein>
<dbReference type="EMBL" id="UINC01001394">
    <property type="protein sequence ID" value="SUZ79610.1"/>
    <property type="molecule type" value="Genomic_DNA"/>
</dbReference>
<dbReference type="GO" id="GO:0005576">
    <property type="term" value="C:extracellular region"/>
    <property type="evidence" value="ECO:0007669"/>
    <property type="project" value="TreeGrafter"/>
</dbReference>
<accession>A0A381QKR4</accession>
<sequence>MVIQKILQILSVGLVLIANSWNYAQSPASEVHGVRNDLPQPYETQRTWGALPDGTASWAAVTAVEPSPDGRFIYVIHRCFENSCEGRIEPPILKFDYEGNLLGSFGAGLFIFPHGATVDHEGSLWVTDAQGNGESGHQVFKFSPEGDILLTLGKKGIGGSGTDLLHSPNDIVVDPNDGDIFVAESHRRGLNNRIVHFASDGTYINEWGGKGSGPGELSEPHTIAMDSQGRLFVGDRENNRIQIFTQDGEFIDEWRQFGRPSGIFITPEDMIYVADSESGPDTGANELRGIMKGIRVGSAVDGTVLAFIEDMEPLRDDHSGAEGVGVDANGNVYGAVVRRRMLERHVLK</sequence>
<dbReference type="PANTHER" id="PTHR10680:SF14">
    <property type="entry name" value="PEPTIDYL-GLYCINE ALPHA-AMIDATING MONOOXYGENASE"/>
    <property type="match status" value="1"/>
</dbReference>
<keyword evidence="2" id="KW-0677">Repeat</keyword>
<dbReference type="PROSITE" id="PS51125">
    <property type="entry name" value="NHL"/>
    <property type="match status" value="2"/>
</dbReference>
<evidence type="ECO:0000313" key="4">
    <source>
        <dbReference type="EMBL" id="SUZ79610.1"/>
    </source>
</evidence>
<gene>
    <name evidence="4" type="ORF">METZ01_LOCUS32464</name>
</gene>
<evidence type="ECO:0008006" key="5">
    <source>
        <dbReference type="Google" id="ProtNLM"/>
    </source>
</evidence>
<evidence type="ECO:0000256" key="3">
    <source>
        <dbReference type="ARBA" id="ARBA00023180"/>
    </source>
</evidence>
<proteinExistence type="predicted"/>
<evidence type="ECO:0000256" key="2">
    <source>
        <dbReference type="ARBA" id="ARBA00022737"/>
    </source>
</evidence>
<organism evidence="4">
    <name type="scientific">marine metagenome</name>
    <dbReference type="NCBI Taxonomy" id="408172"/>
    <lineage>
        <taxon>unclassified sequences</taxon>
        <taxon>metagenomes</taxon>
        <taxon>ecological metagenomes</taxon>
    </lineage>
</organism>
<dbReference type="Pfam" id="PF01436">
    <property type="entry name" value="NHL"/>
    <property type="match status" value="1"/>
</dbReference>